<reference evidence="1" key="1">
    <citation type="journal article" date="2021" name="Proc. Natl. Acad. Sci. U.S.A.">
        <title>A Catalog of Tens of Thousands of Viruses from Human Metagenomes Reveals Hidden Associations with Chronic Diseases.</title>
        <authorList>
            <person name="Tisza M.J."/>
            <person name="Buck C.B."/>
        </authorList>
    </citation>
    <scope>NUCLEOTIDE SEQUENCE</scope>
    <source>
        <strain evidence="1">CtXQ014</strain>
    </source>
</reference>
<evidence type="ECO:0000313" key="1">
    <source>
        <dbReference type="EMBL" id="DAE08198.1"/>
    </source>
</evidence>
<accession>A0A8S5PM93</accession>
<organism evidence="1">
    <name type="scientific">Siphoviridae sp. ctXQ014</name>
    <dbReference type="NCBI Taxonomy" id="2825542"/>
    <lineage>
        <taxon>Viruses</taxon>
        <taxon>Duplodnaviria</taxon>
        <taxon>Heunggongvirae</taxon>
        <taxon>Uroviricota</taxon>
        <taxon>Caudoviricetes</taxon>
    </lineage>
</organism>
<sequence length="45" mass="4977">MTGRCRGSQCRSLVRFRGVFLLVLRKNGWSDTTGSGSSLSSRVEQ</sequence>
<protein>
    <submittedName>
        <fullName evidence="1">Uncharacterized protein</fullName>
    </submittedName>
</protein>
<proteinExistence type="predicted"/>
<name>A0A8S5PM93_9CAUD</name>
<dbReference type="EMBL" id="BK015465">
    <property type="protein sequence ID" value="DAE08198.1"/>
    <property type="molecule type" value="Genomic_DNA"/>
</dbReference>